<feature type="domain" description="DUF1206" evidence="2">
    <location>
        <begin position="99"/>
        <end position="166"/>
    </location>
</feature>
<dbReference type="Proteomes" id="UP000007844">
    <property type="component" value="Chromosome"/>
</dbReference>
<evidence type="ECO:0000259" key="2">
    <source>
        <dbReference type="Pfam" id="PF06724"/>
    </source>
</evidence>
<evidence type="ECO:0000313" key="4">
    <source>
        <dbReference type="Proteomes" id="UP000007844"/>
    </source>
</evidence>
<feature type="domain" description="DUF1206" evidence="2">
    <location>
        <begin position="15"/>
        <end position="83"/>
    </location>
</feature>
<dbReference type="InterPro" id="IPR009597">
    <property type="entry name" value="DUF1206"/>
</dbReference>
<accession>F3Z0N6</accession>
<feature type="transmembrane region" description="Helical" evidence="1">
    <location>
        <begin position="191"/>
        <end position="211"/>
    </location>
</feature>
<evidence type="ECO:0000256" key="1">
    <source>
        <dbReference type="SAM" id="Phobius"/>
    </source>
</evidence>
<reference evidence="3 4" key="1">
    <citation type="journal article" date="2011" name="J. Bacteriol.">
        <title>Genome sequence of the mercury-methylating and pleomorphic Desulfovibrio africanus Strain Walvis Bay.</title>
        <authorList>
            <person name="Brown S.D."/>
            <person name="Wall J.D."/>
            <person name="Kucken A.M."/>
            <person name="Gilmour C.C."/>
            <person name="Podar M."/>
            <person name="Brandt C.C."/>
            <person name="Teshima H."/>
            <person name="Detter J.C."/>
            <person name="Han C.S."/>
            <person name="Land M.L."/>
            <person name="Lucas S."/>
            <person name="Han J."/>
            <person name="Pennacchio L."/>
            <person name="Nolan M."/>
            <person name="Pitluck S."/>
            <person name="Woyke T."/>
            <person name="Goodwin L."/>
            <person name="Palumbo A.V."/>
            <person name="Elias D.A."/>
        </authorList>
    </citation>
    <scope>NUCLEOTIDE SEQUENCE [LARGE SCALE GENOMIC DNA]</scope>
    <source>
        <strain evidence="3 4">Walvis Bay</strain>
    </source>
</reference>
<dbReference type="AlphaFoldDB" id="F3Z0N6"/>
<dbReference type="STRING" id="690850.Desaf_1523"/>
<keyword evidence="1" id="KW-0472">Membrane</keyword>
<feature type="domain" description="DUF1206" evidence="2">
    <location>
        <begin position="189"/>
        <end position="258"/>
    </location>
</feature>
<organism evidence="3 4">
    <name type="scientific">Desulfocurvibacter africanus subsp. africanus str. Walvis Bay</name>
    <dbReference type="NCBI Taxonomy" id="690850"/>
    <lineage>
        <taxon>Bacteria</taxon>
        <taxon>Pseudomonadati</taxon>
        <taxon>Thermodesulfobacteriota</taxon>
        <taxon>Desulfovibrionia</taxon>
        <taxon>Desulfovibrionales</taxon>
        <taxon>Desulfovibrionaceae</taxon>
        <taxon>Desulfocurvibacter</taxon>
    </lineage>
</organism>
<feature type="transmembrane region" description="Helical" evidence="1">
    <location>
        <begin position="60"/>
        <end position="78"/>
    </location>
</feature>
<feature type="transmembrane region" description="Helical" evidence="1">
    <location>
        <begin position="231"/>
        <end position="253"/>
    </location>
</feature>
<dbReference type="Pfam" id="PF06724">
    <property type="entry name" value="DUF1206"/>
    <property type="match status" value="3"/>
</dbReference>
<dbReference type="RefSeq" id="WP_014259644.1">
    <property type="nucleotide sequence ID" value="NC_016629.1"/>
</dbReference>
<dbReference type="EMBL" id="CP003221">
    <property type="protein sequence ID" value="EGJ49860.1"/>
    <property type="molecule type" value="Genomic_DNA"/>
</dbReference>
<evidence type="ECO:0000313" key="3">
    <source>
        <dbReference type="EMBL" id="EGJ49860.1"/>
    </source>
</evidence>
<dbReference type="HOGENOM" id="CLU_073530_0_0_7"/>
<keyword evidence="1" id="KW-0812">Transmembrane</keyword>
<protein>
    <recommendedName>
        <fullName evidence="2">DUF1206 domain-containing protein</fullName>
    </recommendedName>
</protein>
<proteinExistence type="predicted"/>
<feature type="transmembrane region" description="Helical" evidence="1">
    <location>
        <begin position="141"/>
        <end position="162"/>
    </location>
</feature>
<keyword evidence="4" id="KW-1185">Reference proteome</keyword>
<name>F3Z0N6_DESAF</name>
<keyword evidence="1" id="KW-1133">Transmembrane helix</keyword>
<dbReference type="KEGG" id="daf:Desaf_1523"/>
<feature type="transmembrane region" description="Helical" evidence="1">
    <location>
        <begin position="99"/>
        <end position="121"/>
    </location>
</feature>
<feature type="transmembrane region" description="Helical" evidence="1">
    <location>
        <begin position="21"/>
        <end position="40"/>
    </location>
</feature>
<gene>
    <name evidence="3" type="ORF">Desaf_1523</name>
</gene>
<dbReference type="eggNOG" id="ENOG502Z854">
    <property type="taxonomic scope" value="Bacteria"/>
</dbReference>
<sequence length="264" mass="27504">MDENGRIGLKIASRLGYAARGVVYLLVGGLAVLAALGQGGRATDTKGALRTLLDTPWGDALLGVIAVGLLGYAAWRFVQAVWDVDRHGKDAKGLAVRGGLLVSGVTHAGLAVFAASLALGNGGGGGGGRAEWTATLMRQPWGKWLVALAGLAVVGAGIALTVKARKEKYRKYLDPGYASLPWADAICKLGLYARAVVMAIVGGFLIIAAWRADPSQAGGLAEAMGFLRGQAYGRILFGILALGLFAFGVYGLIQAKYRRIRLPE</sequence>